<reference evidence="10" key="1">
    <citation type="journal article" date="2022" name="G3 (Bethesda)">
        <title>Unveiling the complete genome sequence of Alicyclobacillus acidoterrestris DSM 3922T, a taint-producing strain.</title>
        <authorList>
            <person name="Leonardo I.C."/>
            <person name="Barreto Crespo M.T."/>
            <person name="Gaspar F.B."/>
        </authorList>
    </citation>
    <scope>NUCLEOTIDE SEQUENCE [LARGE SCALE GENOMIC DNA]</scope>
    <source>
        <strain evidence="10">DSM 3922</strain>
    </source>
</reference>
<evidence type="ECO:0000256" key="2">
    <source>
        <dbReference type="ARBA" id="ARBA00006523"/>
    </source>
</evidence>
<keyword evidence="10" id="KW-1185">Reference proteome</keyword>
<dbReference type="STRING" id="1356854.N007_04590"/>
<dbReference type="CDD" id="cd17471">
    <property type="entry name" value="MFS_Set"/>
    <property type="match status" value="1"/>
</dbReference>
<comment type="similarity">
    <text evidence="2">Belongs to the major facilitator superfamily. Set transporter family.</text>
</comment>
<evidence type="ECO:0000256" key="4">
    <source>
        <dbReference type="ARBA" id="ARBA00022475"/>
    </source>
</evidence>
<gene>
    <name evidence="9" type="ORF">K1I37_18735</name>
</gene>
<dbReference type="KEGG" id="aaco:K1I37_18735"/>
<dbReference type="eggNOG" id="COG2814">
    <property type="taxonomic scope" value="Bacteria"/>
</dbReference>
<dbReference type="AlphaFoldDB" id="T0DEU6"/>
<sequence>MHIASSDSTDSTRRSRFLPGYVVLTIGITLIGIGLSITRPYLSLFGTDVIHMSPAGLGIFMCMNALGGIVASTWLGRMSDTRTPKKDVMLFSSVMAGLGYASFLVFHDYLVLLAVSTVLLGLGSATFPQMFAYARESTLLSPNVDATFAITTLRSFFSLAWVIGPMAGVLLLNALGYNGLFTMTSAIFAAVFVIVLFFLKRRSVVVPSGARPAGVFTYLKQMDVLMSCVSFVAVYTASSINGSYMSLFITQTLHAPEHVVGWVFSLSAGLEIPIMLGLGTIANRVGKRMLLLFGSICGTGYYVGAAFAHTVWEMLALQLVCAVFISISVSIGMSYMQDFMPDAPGSATTLYSNTNNIGSMAGSLIGGAIAQAFGFRALYVFCAALGAISYFLLLRRRTEKSRGFAEHVKRG</sequence>
<keyword evidence="3" id="KW-0813">Transport</keyword>
<dbReference type="GO" id="GO:0005886">
    <property type="term" value="C:plasma membrane"/>
    <property type="evidence" value="ECO:0007669"/>
    <property type="project" value="UniProtKB-SubCell"/>
</dbReference>
<keyword evidence="6" id="KW-0812">Transmembrane</keyword>
<keyword evidence="8" id="KW-0472">Membrane</keyword>
<dbReference type="GO" id="GO:0022857">
    <property type="term" value="F:transmembrane transporter activity"/>
    <property type="evidence" value="ECO:0007669"/>
    <property type="project" value="InterPro"/>
</dbReference>
<evidence type="ECO:0000313" key="10">
    <source>
        <dbReference type="Proteomes" id="UP000829401"/>
    </source>
</evidence>
<evidence type="ECO:0000256" key="3">
    <source>
        <dbReference type="ARBA" id="ARBA00022448"/>
    </source>
</evidence>
<evidence type="ECO:0000256" key="5">
    <source>
        <dbReference type="ARBA" id="ARBA00022597"/>
    </source>
</evidence>
<dbReference type="Pfam" id="PF07690">
    <property type="entry name" value="MFS_1"/>
    <property type="match status" value="2"/>
</dbReference>
<keyword evidence="4" id="KW-1003">Cell membrane</keyword>
<keyword evidence="5" id="KW-0762">Sugar transport</keyword>
<evidence type="ECO:0000256" key="7">
    <source>
        <dbReference type="ARBA" id="ARBA00022989"/>
    </source>
</evidence>
<proteinExistence type="inferred from homology"/>
<dbReference type="PROSITE" id="PS50850">
    <property type="entry name" value="MFS"/>
    <property type="match status" value="1"/>
</dbReference>
<evidence type="ECO:0000256" key="1">
    <source>
        <dbReference type="ARBA" id="ARBA00004651"/>
    </source>
</evidence>
<dbReference type="PANTHER" id="PTHR23535:SF2">
    <property type="entry name" value="SUGAR EFFLUX TRANSPORTER A-RELATED"/>
    <property type="match status" value="1"/>
</dbReference>
<accession>T0DEU6</accession>
<dbReference type="RefSeq" id="WP_021295957.1">
    <property type="nucleotide sequence ID" value="NZ_AURB01000113.1"/>
</dbReference>
<name>T0DEU6_ALIAG</name>
<dbReference type="InterPro" id="IPR036259">
    <property type="entry name" value="MFS_trans_sf"/>
</dbReference>
<dbReference type="OrthoDB" id="7337792at2"/>
<evidence type="ECO:0000256" key="6">
    <source>
        <dbReference type="ARBA" id="ARBA00022692"/>
    </source>
</evidence>
<protein>
    <submittedName>
        <fullName evidence="9">Sugar efflux transporter</fullName>
    </submittedName>
</protein>
<evidence type="ECO:0000313" key="9">
    <source>
        <dbReference type="EMBL" id="UNO48669.1"/>
    </source>
</evidence>
<dbReference type="PANTHER" id="PTHR23535">
    <property type="entry name" value="SUGAR EFFLUX TRANSPORTER A-RELATED"/>
    <property type="match status" value="1"/>
</dbReference>
<dbReference type="EMBL" id="CP080467">
    <property type="protein sequence ID" value="UNO48669.1"/>
    <property type="molecule type" value="Genomic_DNA"/>
</dbReference>
<dbReference type="SUPFAM" id="SSF103473">
    <property type="entry name" value="MFS general substrate transporter"/>
    <property type="match status" value="1"/>
</dbReference>
<dbReference type="Proteomes" id="UP000829401">
    <property type="component" value="Chromosome"/>
</dbReference>
<dbReference type="InterPro" id="IPR020846">
    <property type="entry name" value="MFS_dom"/>
</dbReference>
<evidence type="ECO:0000256" key="8">
    <source>
        <dbReference type="ARBA" id="ARBA00023136"/>
    </source>
</evidence>
<organism evidence="9 10">
    <name type="scientific">Alicyclobacillus acidoterrestris (strain ATCC 49025 / DSM 3922 / CIP 106132 / NCIMB 13137 / GD3B)</name>
    <dbReference type="NCBI Taxonomy" id="1356854"/>
    <lineage>
        <taxon>Bacteria</taxon>
        <taxon>Bacillati</taxon>
        <taxon>Bacillota</taxon>
        <taxon>Bacilli</taxon>
        <taxon>Bacillales</taxon>
        <taxon>Alicyclobacillaceae</taxon>
        <taxon>Alicyclobacillus</taxon>
    </lineage>
</organism>
<dbReference type="InterPro" id="IPR011701">
    <property type="entry name" value="MFS"/>
</dbReference>
<keyword evidence="7" id="KW-1133">Transmembrane helix</keyword>
<comment type="subcellular location">
    <subcellularLocation>
        <location evidence="1">Cell membrane</location>
        <topology evidence="1">Multi-pass membrane protein</topology>
    </subcellularLocation>
</comment>
<accession>A0A9E7CQW2</accession>
<dbReference type="Gene3D" id="1.20.1250.20">
    <property type="entry name" value="MFS general substrate transporter like domains"/>
    <property type="match status" value="2"/>
</dbReference>